<dbReference type="EMBL" id="GL002605">
    <property type="protein sequence ID" value="EES20168.1"/>
    <property type="molecule type" value="Genomic_DNA"/>
</dbReference>
<dbReference type="CDD" id="cd01650">
    <property type="entry name" value="RT_nLTR_like"/>
    <property type="match status" value="1"/>
</dbReference>
<organism evidence="3">
    <name type="scientific">Sorghum bicolor</name>
    <name type="common">Sorghum</name>
    <name type="synonym">Sorghum vulgare</name>
    <dbReference type="NCBI Taxonomy" id="4558"/>
    <lineage>
        <taxon>Eukaryota</taxon>
        <taxon>Viridiplantae</taxon>
        <taxon>Streptophyta</taxon>
        <taxon>Embryophyta</taxon>
        <taxon>Tracheophyta</taxon>
        <taxon>Spermatophyta</taxon>
        <taxon>Magnoliopsida</taxon>
        <taxon>Liliopsida</taxon>
        <taxon>Poales</taxon>
        <taxon>Poaceae</taxon>
        <taxon>PACMAD clade</taxon>
        <taxon>Panicoideae</taxon>
        <taxon>Andropogonodae</taxon>
        <taxon>Andropogoneae</taxon>
        <taxon>Sorghinae</taxon>
        <taxon>Sorghum</taxon>
    </lineage>
</organism>
<evidence type="ECO:0000256" key="1">
    <source>
        <dbReference type="SAM" id="MobiDB-lite"/>
    </source>
</evidence>
<evidence type="ECO:0000313" key="3">
    <source>
        <dbReference type="EMBL" id="EES20168.1"/>
    </source>
</evidence>
<dbReference type="PROSITE" id="PS50878">
    <property type="entry name" value="RT_POL"/>
    <property type="match status" value="1"/>
</dbReference>
<dbReference type="SUPFAM" id="SSF56672">
    <property type="entry name" value="DNA/RNA polymerases"/>
    <property type="match status" value="1"/>
</dbReference>
<feature type="domain" description="Reverse transcriptase" evidence="2">
    <location>
        <begin position="325"/>
        <end position="581"/>
    </location>
</feature>
<dbReference type="Gene3D" id="3.60.10.10">
    <property type="entry name" value="Endonuclease/exonuclease/phosphatase"/>
    <property type="match status" value="1"/>
</dbReference>
<dbReference type="AlphaFoldDB" id="C6JRP7"/>
<gene>
    <name evidence="3" type="primary">Sb0011s012860</name>
    <name evidence="3" type="ORF">SORBIDRAFT_0011s012860</name>
</gene>
<dbReference type="PANTHER" id="PTHR19446">
    <property type="entry name" value="REVERSE TRANSCRIPTASES"/>
    <property type="match status" value="1"/>
</dbReference>
<sequence length="615" mass="70416">MELFNDFIGHFQLREIFCNGNKFTWSNKQKNPVLAKLDRILVSTSWEMYYPTCFAWVKARVGSDHCPLVINTGEDGDSKPRYFFFDEQWLKREGFHSMVHNRWLYFRDDLRYSLDRWQGCLQFMRKYLRGWNLQLLGEQKREKANMIQRIMELDKIAEMRLLSIQEWEERIDIENSLDSLQKSEIYWKQKAGIKWLLEGDANTHFFHQFANGRRRKNMISFLECDSGDIRGQKDITEHIVSFYKNLFGPSENCSISMGNGFWPLEMKLNGEESSTLVKPFELEEIKGVVMDMKTNSAPGPNGFSVVFFQKFWDTISGDMMGMFEDFWGGNLDIKRLNFGVITLIPKIKEANNIKQYRPICLLNVDFKCFTKVLTNRLVPIAQRVVGKNQTGFIKGRNILDGIVVLHEVILELQSSKDKGLVLKIDFEKAYDRVNWGFLEQVMEMKAFPAKWIHWVMSTVRGGQVCINVNGERSSYFKTFRGLRQGDPLSPILFNLVADVLGILLDKAVAKAEGTAPLPARFLFSAPKPSQPAALDSITLPCDNLSADGGAPAPVARTPSPCPATTSQRRRRLPKVHHGEAISVRPQAADGGAPSGSASQTHRHCWRLQIQSSILF</sequence>
<name>C6JRP7_SORBI</name>
<dbReference type="HOGENOM" id="CLU_000680_33_4_1"/>
<dbReference type="Pfam" id="PF00078">
    <property type="entry name" value="RVT_1"/>
    <property type="match status" value="1"/>
</dbReference>
<feature type="compositionally biased region" description="Low complexity" evidence="1">
    <location>
        <begin position="587"/>
        <end position="598"/>
    </location>
</feature>
<accession>C6JRP7</accession>
<dbReference type="InterPro" id="IPR043502">
    <property type="entry name" value="DNA/RNA_pol_sf"/>
</dbReference>
<dbReference type="SUPFAM" id="SSF56219">
    <property type="entry name" value="DNase I-like"/>
    <property type="match status" value="1"/>
</dbReference>
<protein>
    <recommendedName>
        <fullName evidence="2">Reverse transcriptase domain-containing protein</fullName>
    </recommendedName>
</protein>
<dbReference type="InterPro" id="IPR000477">
    <property type="entry name" value="RT_dom"/>
</dbReference>
<dbReference type="InterPro" id="IPR036691">
    <property type="entry name" value="Endo/exonu/phosph_ase_sf"/>
</dbReference>
<proteinExistence type="predicted"/>
<feature type="region of interest" description="Disordered" evidence="1">
    <location>
        <begin position="548"/>
        <end position="602"/>
    </location>
</feature>
<reference evidence="3" key="1">
    <citation type="journal article" date="2009" name="Nature">
        <title>The Sorghum bicolor genome and the diversification of grasses.</title>
        <authorList>
            <person name="Paterson A.H."/>
            <person name="Bowers J.E."/>
            <person name="Bruggmann R."/>
            <person name="Dubchak I."/>
            <person name="Grimwood J."/>
            <person name="Gundlach H."/>
            <person name="Haberer G."/>
            <person name="Hellsten U."/>
            <person name="Mitros T."/>
            <person name="Poliakov A."/>
            <person name="Schmutz J."/>
            <person name="Spannagl M."/>
            <person name="Tang H."/>
            <person name="Wang X."/>
            <person name="Wicker T."/>
            <person name="Bharti A.K."/>
            <person name="Chapman J."/>
            <person name="Feltus F.A."/>
            <person name="Gowik U."/>
            <person name="Grigoriev I.V."/>
            <person name="Lyons E."/>
            <person name="Maher C.A."/>
            <person name="Martis M."/>
            <person name="Narechania A."/>
            <person name="Otillar R.P."/>
            <person name="Penning B.W."/>
            <person name="Salamov A.A."/>
            <person name="Wang Y."/>
            <person name="Zhang L."/>
            <person name="Carpita N.C."/>
            <person name="Freeling M."/>
            <person name="Gingle A.R."/>
            <person name="Hash C.T."/>
            <person name="Keller B."/>
            <person name="Klein P."/>
            <person name="Kresovich S."/>
            <person name="McCann M.C."/>
            <person name="Ming R."/>
            <person name="Peterson D.G."/>
            <person name="Mehboob-ur-Rahman"/>
            <person name="Ware D."/>
            <person name="Westhoff P."/>
            <person name="Mayer K.F."/>
            <person name="Messing J."/>
            <person name="Rokhsar D.S."/>
        </authorList>
    </citation>
    <scope>NUCLEOTIDE SEQUENCE [LARGE SCALE GENOMIC DNA]</scope>
</reference>
<evidence type="ECO:0000259" key="2">
    <source>
        <dbReference type="PROSITE" id="PS50878"/>
    </source>
</evidence>